<dbReference type="PANTHER" id="PTHR30146">
    <property type="entry name" value="LACI-RELATED TRANSCRIPTIONAL REPRESSOR"/>
    <property type="match status" value="1"/>
</dbReference>
<dbReference type="Pfam" id="PF00356">
    <property type="entry name" value="LacI"/>
    <property type="match status" value="1"/>
</dbReference>
<keyword evidence="2" id="KW-0238">DNA-binding</keyword>
<dbReference type="InterPro" id="IPR046335">
    <property type="entry name" value="LacI/GalR-like_sensor"/>
</dbReference>
<dbReference type="AlphaFoldDB" id="A0A1H3IU06"/>
<reference evidence="6" key="1">
    <citation type="submission" date="2016-10" db="EMBL/GenBank/DDBJ databases">
        <authorList>
            <person name="Varghese N."/>
            <person name="Submissions S."/>
        </authorList>
    </citation>
    <scope>NUCLEOTIDE SEQUENCE [LARGE SCALE GENOMIC DNA]</scope>
    <source>
        <strain evidence="6">SP</strain>
    </source>
</reference>
<keyword evidence="6" id="KW-1185">Reference proteome</keyword>
<dbReference type="STRING" id="1503961.SAMN05421736_101918"/>
<dbReference type="Gene3D" id="1.10.260.40">
    <property type="entry name" value="lambda repressor-like DNA-binding domains"/>
    <property type="match status" value="1"/>
</dbReference>
<dbReference type="EMBL" id="FNPI01000001">
    <property type="protein sequence ID" value="SDY30759.1"/>
    <property type="molecule type" value="Genomic_DNA"/>
</dbReference>
<dbReference type="SUPFAM" id="SSF47413">
    <property type="entry name" value="lambda repressor-like DNA-binding domains"/>
    <property type="match status" value="1"/>
</dbReference>
<name>A0A1H3IU06_9BACI</name>
<dbReference type="InterPro" id="IPR010982">
    <property type="entry name" value="Lambda_DNA-bd_dom_sf"/>
</dbReference>
<dbReference type="CDD" id="cd01544">
    <property type="entry name" value="PBP1_GalR"/>
    <property type="match status" value="1"/>
</dbReference>
<dbReference type="SUPFAM" id="SSF53822">
    <property type="entry name" value="Periplasmic binding protein-like I"/>
    <property type="match status" value="1"/>
</dbReference>
<evidence type="ECO:0000313" key="6">
    <source>
        <dbReference type="Proteomes" id="UP000198935"/>
    </source>
</evidence>
<dbReference type="PROSITE" id="PS00356">
    <property type="entry name" value="HTH_LACI_1"/>
    <property type="match status" value="1"/>
</dbReference>
<dbReference type="GO" id="GO:0003700">
    <property type="term" value="F:DNA-binding transcription factor activity"/>
    <property type="evidence" value="ECO:0007669"/>
    <property type="project" value="TreeGrafter"/>
</dbReference>
<evidence type="ECO:0000259" key="4">
    <source>
        <dbReference type="PROSITE" id="PS50932"/>
    </source>
</evidence>
<keyword evidence="1" id="KW-0805">Transcription regulation</keyword>
<sequence length="344" mass="38343">MATIKDVAREANVSIATVSRVLNNDETLLVMEETRERILTIAKKLNYTPNRRKKSKSTNTRDATAAATIGILMWATKEDETNDPFFMSIREGIEKQCAELQVEIAKIVRLKTNIEYDLNDLDAVIVIGRIDPAEVESVFADSSRIVYVNDSPDPLQYDSVIVDLEEATANVLKYFTSLGHNRIGFIAGQEYIQKFRTKEVFHEESRLKAYERYMKDNGLYNQNDLYIGDWTTVSSYELMKEAIRKGDLPTAFFIASDSMAIGAIRALHEGGKSVPGDVAVISVNDIELAAFMTPPLTTVKIYSEQIGRTAVNLLIEKLHGRDIPLKVVVPTKLIVRGSCGGAAN</sequence>
<dbReference type="InterPro" id="IPR028082">
    <property type="entry name" value="Peripla_BP_I"/>
</dbReference>
<gene>
    <name evidence="5" type="ORF">SAMN05421736_101918</name>
</gene>
<keyword evidence="3" id="KW-0804">Transcription</keyword>
<dbReference type="GO" id="GO:0000976">
    <property type="term" value="F:transcription cis-regulatory region binding"/>
    <property type="evidence" value="ECO:0007669"/>
    <property type="project" value="TreeGrafter"/>
</dbReference>
<organism evidence="5 6">
    <name type="scientific">Evansella caseinilytica</name>
    <dbReference type="NCBI Taxonomy" id="1503961"/>
    <lineage>
        <taxon>Bacteria</taxon>
        <taxon>Bacillati</taxon>
        <taxon>Bacillota</taxon>
        <taxon>Bacilli</taxon>
        <taxon>Bacillales</taxon>
        <taxon>Bacillaceae</taxon>
        <taxon>Evansella</taxon>
    </lineage>
</organism>
<accession>A0A1H3IU06</accession>
<protein>
    <submittedName>
        <fullName evidence="5">LacI family transcriptional regulator</fullName>
    </submittedName>
</protein>
<dbReference type="Gene3D" id="3.40.50.2300">
    <property type="match status" value="2"/>
</dbReference>
<evidence type="ECO:0000256" key="1">
    <source>
        <dbReference type="ARBA" id="ARBA00023015"/>
    </source>
</evidence>
<dbReference type="SMART" id="SM00354">
    <property type="entry name" value="HTH_LACI"/>
    <property type="match status" value="1"/>
</dbReference>
<dbReference type="Proteomes" id="UP000198935">
    <property type="component" value="Unassembled WGS sequence"/>
</dbReference>
<dbReference type="Pfam" id="PF13377">
    <property type="entry name" value="Peripla_BP_3"/>
    <property type="match status" value="1"/>
</dbReference>
<evidence type="ECO:0000256" key="3">
    <source>
        <dbReference type="ARBA" id="ARBA00023163"/>
    </source>
</evidence>
<feature type="domain" description="HTH lacI-type" evidence="4">
    <location>
        <begin position="2"/>
        <end position="58"/>
    </location>
</feature>
<proteinExistence type="predicted"/>
<evidence type="ECO:0000313" key="5">
    <source>
        <dbReference type="EMBL" id="SDY30759.1"/>
    </source>
</evidence>
<dbReference type="PROSITE" id="PS50932">
    <property type="entry name" value="HTH_LACI_2"/>
    <property type="match status" value="1"/>
</dbReference>
<dbReference type="InterPro" id="IPR000843">
    <property type="entry name" value="HTH_LacI"/>
</dbReference>
<dbReference type="PRINTS" id="PR00036">
    <property type="entry name" value="HTHLACI"/>
</dbReference>
<dbReference type="PANTHER" id="PTHR30146:SF149">
    <property type="entry name" value="HTH-TYPE TRANSCRIPTIONAL REGULATOR EBGR"/>
    <property type="match status" value="1"/>
</dbReference>
<dbReference type="CDD" id="cd01392">
    <property type="entry name" value="HTH_LacI"/>
    <property type="match status" value="1"/>
</dbReference>
<evidence type="ECO:0000256" key="2">
    <source>
        <dbReference type="ARBA" id="ARBA00023125"/>
    </source>
</evidence>